<proteinExistence type="predicted"/>
<dbReference type="PANTHER" id="PTHR48079">
    <property type="entry name" value="PROTEIN YEEZ"/>
    <property type="match status" value="1"/>
</dbReference>
<reference evidence="1 2" key="1">
    <citation type="submission" date="2024-02" db="EMBL/GenBank/DDBJ databases">
        <title>A draft genome for the cacao thread blight pathogen Marasmius crinis-equi.</title>
        <authorList>
            <person name="Cohen S.P."/>
            <person name="Baruah I.K."/>
            <person name="Amoako-Attah I."/>
            <person name="Bukari Y."/>
            <person name="Meinhardt L.W."/>
            <person name="Bailey B.A."/>
        </authorList>
    </citation>
    <scope>NUCLEOTIDE SEQUENCE [LARGE SCALE GENOMIC DNA]</scope>
    <source>
        <strain evidence="1 2">GH-76</strain>
    </source>
</reference>
<dbReference type="PANTHER" id="PTHR48079:SF6">
    <property type="entry name" value="NAD(P)-BINDING DOMAIN-CONTAINING PROTEIN-RELATED"/>
    <property type="match status" value="1"/>
</dbReference>
<keyword evidence="2" id="KW-1185">Reference proteome</keyword>
<dbReference type="InterPro" id="IPR036291">
    <property type="entry name" value="NAD(P)-bd_dom_sf"/>
</dbReference>
<dbReference type="SUPFAM" id="SSF51735">
    <property type="entry name" value="NAD(P)-binding Rossmann-fold domains"/>
    <property type="match status" value="1"/>
</dbReference>
<protein>
    <submittedName>
        <fullName evidence="1">Uncharacterized protein</fullName>
    </submittedName>
</protein>
<feature type="non-terminal residue" evidence="1">
    <location>
        <position position="1"/>
    </location>
</feature>
<accession>A0ABR3EIF5</accession>
<name>A0ABR3EIF5_9AGAR</name>
<gene>
    <name evidence="1" type="ORF">V5O48_019444</name>
</gene>
<comment type="caution">
    <text evidence="1">The sequence shown here is derived from an EMBL/GenBank/DDBJ whole genome shotgun (WGS) entry which is preliminary data.</text>
</comment>
<dbReference type="InterPro" id="IPR051783">
    <property type="entry name" value="NAD(P)-dependent_oxidoreduct"/>
</dbReference>
<evidence type="ECO:0000313" key="1">
    <source>
        <dbReference type="EMBL" id="KAL0562640.1"/>
    </source>
</evidence>
<sequence>TPIVGSHNDESVMVQAASEVDVVIAMADCDDLVAANLTLKGLRKRSKQTGKLPIFINTSGTGVLMDDAKGMYASKTIYNDEDVAQMESIPPSQPHRHVDLAIVAADKEGYIKSYIILPSTIYSIARGKLFDAGISHPYSQQIPGLIKLSIHRGQAGMVGEGKNIWPNVDIHD</sequence>
<evidence type="ECO:0000313" key="2">
    <source>
        <dbReference type="Proteomes" id="UP001465976"/>
    </source>
</evidence>
<dbReference type="EMBL" id="JBAHYK010004953">
    <property type="protein sequence ID" value="KAL0562640.1"/>
    <property type="molecule type" value="Genomic_DNA"/>
</dbReference>
<feature type="non-terminal residue" evidence="1">
    <location>
        <position position="172"/>
    </location>
</feature>
<dbReference type="Proteomes" id="UP001465976">
    <property type="component" value="Unassembled WGS sequence"/>
</dbReference>
<organism evidence="1 2">
    <name type="scientific">Marasmius crinis-equi</name>
    <dbReference type="NCBI Taxonomy" id="585013"/>
    <lineage>
        <taxon>Eukaryota</taxon>
        <taxon>Fungi</taxon>
        <taxon>Dikarya</taxon>
        <taxon>Basidiomycota</taxon>
        <taxon>Agaricomycotina</taxon>
        <taxon>Agaricomycetes</taxon>
        <taxon>Agaricomycetidae</taxon>
        <taxon>Agaricales</taxon>
        <taxon>Marasmiineae</taxon>
        <taxon>Marasmiaceae</taxon>
        <taxon>Marasmius</taxon>
    </lineage>
</organism>